<reference evidence="1 2" key="1">
    <citation type="journal article" date="2021" name="Syst. Appl. Microbiol.">
        <title>Persephonella atlantica sp. nov.: How to adapt to physico-chemical gradients in high temperature hydrothermal habitats.</title>
        <authorList>
            <person name="Francois D.X."/>
            <person name="Godfroy A."/>
            <person name="Mathien C."/>
            <person name="Aube J."/>
            <person name="Cathalot C."/>
            <person name="Lesongeur F."/>
            <person name="L'Haridon S."/>
            <person name="Philippon X."/>
            <person name="Roussel E.G."/>
        </authorList>
    </citation>
    <scope>NUCLEOTIDE SEQUENCE [LARGE SCALE GENOMIC DNA]</scope>
    <source>
        <strain evidence="1 2">MO1340</strain>
    </source>
</reference>
<dbReference type="Gene3D" id="3.30.565.10">
    <property type="entry name" value="Histidine kinase-like ATPase, C-terminal domain"/>
    <property type="match status" value="1"/>
</dbReference>
<protein>
    <submittedName>
        <fullName evidence="1">Sensor histidine kinase</fullName>
    </submittedName>
</protein>
<dbReference type="Pfam" id="PF13589">
    <property type="entry name" value="HATPase_c_3"/>
    <property type="match status" value="1"/>
</dbReference>
<sequence length="623" mass="73008">MTIKSLLDSWEGKSKELLHQNIEEVLRSYRHSWDVFSELLQNSVDACIRKYDSLLENERNSYNPEIYIEIDSQNNTIVVQDNGEGIPHDKLNDIIIPGGTLKKLGNTYGYKGYGLTFLAFISKEIEIKTARNGSEYTIKFNNLFDWVIKPQNDEYLKPTFFEKTRETQDTYTIVKLVLPIGSFEEKFPVLSTLDSIFKWSTNKKVLEFVLRTRTTVGNTRKIFCKNVKPEIKFNINIDGKEFEIPYEFLEPLESSYMKAGKVYEFFDYIDKIYCEPRYADKTYRGLYKIDKNLEIGTRKRVYFDCKILICGRTATSKLNEEFELPSLYKSINEKFDISTGVYLSIDGLPTGIRIDNWDKKGASWQRYYVIVDVLDKTFSEQLDSGRKGISGYFASKLVEKIEYIITKMKENRACVENITLQRLSKYLHTTEDVEEFLEENADFDIEALTERWKNATQINFPLKSINREPLDENAVIVIFYELLIRNIIKGYKTIFISSQAKYDVAFEYFFDNVKPEDIYNNETNKLGLNPSLEGRRIPIKRLVGEFKIRLEDLLNDFDKGVKNVDDLNIAIVWNFDKEKIEELEGLIEEINPYSRKYYGVTHELHYKNRTLPIISLKHIFNIL</sequence>
<comment type="caution">
    <text evidence="1">The sequence shown here is derived from an EMBL/GenBank/DDBJ whole genome shotgun (WGS) entry which is preliminary data.</text>
</comment>
<organism evidence="1 2">
    <name type="scientific">Persephonella atlantica</name>
    <dbReference type="NCBI Taxonomy" id="2699429"/>
    <lineage>
        <taxon>Bacteria</taxon>
        <taxon>Pseudomonadati</taxon>
        <taxon>Aquificota</taxon>
        <taxon>Aquificia</taxon>
        <taxon>Aquificales</taxon>
        <taxon>Hydrogenothermaceae</taxon>
        <taxon>Persephonella</taxon>
    </lineage>
</organism>
<dbReference type="SUPFAM" id="SSF55874">
    <property type="entry name" value="ATPase domain of HSP90 chaperone/DNA topoisomerase II/histidine kinase"/>
    <property type="match status" value="1"/>
</dbReference>
<keyword evidence="1" id="KW-0808">Transferase</keyword>
<keyword evidence="2" id="KW-1185">Reference proteome</keyword>
<keyword evidence="1" id="KW-0418">Kinase</keyword>
<evidence type="ECO:0000313" key="2">
    <source>
        <dbReference type="Proteomes" id="UP000772812"/>
    </source>
</evidence>
<gene>
    <name evidence="1" type="ORF">GWK41_08585</name>
</gene>
<dbReference type="EMBL" id="JAACYA010000002">
    <property type="protein sequence ID" value="MBK3333125.1"/>
    <property type="molecule type" value="Genomic_DNA"/>
</dbReference>
<dbReference type="RefSeq" id="WP_200674550.1">
    <property type="nucleotide sequence ID" value="NZ_JAACYA010000002.1"/>
</dbReference>
<dbReference type="GO" id="GO:0016301">
    <property type="term" value="F:kinase activity"/>
    <property type="evidence" value="ECO:0007669"/>
    <property type="project" value="UniProtKB-KW"/>
</dbReference>
<accession>A0ABS1GJR2</accession>
<dbReference type="InterPro" id="IPR036890">
    <property type="entry name" value="HATPase_C_sf"/>
</dbReference>
<proteinExistence type="predicted"/>
<dbReference type="Proteomes" id="UP000772812">
    <property type="component" value="Unassembled WGS sequence"/>
</dbReference>
<evidence type="ECO:0000313" key="1">
    <source>
        <dbReference type="EMBL" id="MBK3333125.1"/>
    </source>
</evidence>
<name>A0ABS1GJR2_9AQUI</name>